<feature type="region of interest" description="Disordered" evidence="1">
    <location>
        <begin position="59"/>
        <end position="85"/>
    </location>
</feature>
<organism evidence="2 3">
    <name type="scientific">Rubroshorea leprosula</name>
    <dbReference type="NCBI Taxonomy" id="152421"/>
    <lineage>
        <taxon>Eukaryota</taxon>
        <taxon>Viridiplantae</taxon>
        <taxon>Streptophyta</taxon>
        <taxon>Embryophyta</taxon>
        <taxon>Tracheophyta</taxon>
        <taxon>Spermatophyta</taxon>
        <taxon>Magnoliopsida</taxon>
        <taxon>eudicotyledons</taxon>
        <taxon>Gunneridae</taxon>
        <taxon>Pentapetalae</taxon>
        <taxon>rosids</taxon>
        <taxon>malvids</taxon>
        <taxon>Malvales</taxon>
        <taxon>Dipterocarpaceae</taxon>
        <taxon>Rubroshorea</taxon>
    </lineage>
</organism>
<comment type="caution">
    <text evidence="2">The sequence shown here is derived from an EMBL/GenBank/DDBJ whole genome shotgun (WGS) entry which is preliminary data.</text>
</comment>
<feature type="compositionally biased region" description="Basic and acidic residues" evidence="1">
    <location>
        <begin position="75"/>
        <end position="85"/>
    </location>
</feature>
<proteinExistence type="predicted"/>
<evidence type="ECO:0000313" key="2">
    <source>
        <dbReference type="EMBL" id="GKV08456.1"/>
    </source>
</evidence>
<evidence type="ECO:0000256" key="1">
    <source>
        <dbReference type="SAM" id="MobiDB-lite"/>
    </source>
</evidence>
<protein>
    <submittedName>
        <fullName evidence="2">Uncharacterized protein</fullName>
    </submittedName>
</protein>
<evidence type="ECO:0000313" key="3">
    <source>
        <dbReference type="Proteomes" id="UP001054252"/>
    </source>
</evidence>
<gene>
    <name evidence="2" type="ORF">SLEP1_g20079</name>
</gene>
<reference evidence="2 3" key="1">
    <citation type="journal article" date="2021" name="Commun. Biol.">
        <title>The genome of Shorea leprosula (Dipterocarpaceae) highlights the ecological relevance of drought in aseasonal tropical rainforests.</title>
        <authorList>
            <person name="Ng K.K.S."/>
            <person name="Kobayashi M.J."/>
            <person name="Fawcett J.A."/>
            <person name="Hatakeyama M."/>
            <person name="Paape T."/>
            <person name="Ng C.H."/>
            <person name="Ang C.C."/>
            <person name="Tnah L.H."/>
            <person name="Lee C.T."/>
            <person name="Nishiyama T."/>
            <person name="Sese J."/>
            <person name="O'Brien M.J."/>
            <person name="Copetti D."/>
            <person name="Mohd Noor M.I."/>
            <person name="Ong R.C."/>
            <person name="Putra M."/>
            <person name="Sireger I.Z."/>
            <person name="Indrioko S."/>
            <person name="Kosugi Y."/>
            <person name="Izuno A."/>
            <person name="Isagi Y."/>
            <person name="Lee S.L."/>
            <person name="Shimizu K.K."/>
        </authorList>
    </citation>
    <scope>NUCLEOTIDE SEQUENCE [LARGE SCALE GENOMIC DNA]</scope>
    <source>
        <strain evidence="2">214</strain>
    </source>
</reference>
<name>A0AAV5JC11_9ROSI</name>
<sequence length="85" mass="9844">MISWLFPYQKTEALSPARATRGRQREEDAEQIWNLWVKGESSRLETWFLSKKGGKIPRGLHRFSRGGKSMAGREAFGRRRAELHG</sequence>
<keyword evidence="3" id="KW-1185">Reference proteome</keyword>
<accession>A0AAV5JC11</accession>
<dbReference type="AlphaFoldDB" id="A0AAV5JC11"/>
<dbReference type="EMBL" id="BPVZ01000029">
    <property type="protein sequence ID" value="GKV08456.1"/>
    <property type="molecule type" value="Genomic_DNA"/>
</dbReference>
<dbReference type="Proteomes" id="UP001054252">
    <property type="component" value="Unassembled WGS sequence"/>
</dbReference>